<evidence type="ECO:0000313" key="1">
    <source>
        <dbReference type="EMBL" id="GGO62915.1"/>
    </source>
</evidence>
<dbReference type="EMBL" id="BMNH01000002">
    <property type="protein sequence ID" value="GGO62915.1"/>
    <property type="molecule type" value="Genomic_DNA"/>
</dbReference>
<reference evidence="1" key="2">
    <citation type="submission" date="2020-09" db="EMBL/GenBank/DDBJ databases">
        <authorList>
            <person name="Sun Q."/>
            <person name="Zhou Y."/>
        </authorList>
    </citation>
    <scope>NUCLEOTIDE SEQUENCE</scope>
    <source>
        <strain evidence="1">CGMCC 4.7368</strain>
    </source>
</reference>
<dbReference type="RefSeq" id="WP_308015923.1">
    <property type="nucleotide sequence ID" value="NZ_BMNH01000002.1"/>
</dbReference>
<gene>
    <name evidence="1" type="ORF">GCM10012289_08600</name>
</gene>
<dbReference type="AlphaFoldDB" id="A0A917YPW3"/>
<evidence type="ECO:0000313" key="2">
    <source>
        <dbReference type="Proteomes" id="UP000646523"/>
    </source>
</evidence>
<reference evidence="1" key="1">
    <citation type="journal article" date="2014" name="Int. J. Syst. Evol. Microbiol.">
        <title>Complete genome sequence of Corynebacterium casei LMG S-19264T (=DSM 44701T), isolated from a smear-ripened cheese.</title>
        <authorList>
            <consortium name="US DOE Joint Genome Institute (JGI-PGF)"/>
            <person name="Walter F."/>
            <person name="Albersmeier A."/>
            <person name="Kalinowski J."/>
            <person name="Ruckert C."/>
        </authorList>
    </citation>
    <scope>NUCLEOTIDE SEQUENCE</scope>
    <source>
        <strain evidence="1">CGMCC 4.7368</strain>
    </source>
</reference>
<comment type="caution">
    <text evidence="1">The sequence shown here is derived from an EMBL/GenBank/DDBJ whole genome shotgun (WGS) entry which is preliminary data.</text>
</comment>
<sequence length="61" mass="6906">MIPLYLANWTLLSVARFRSRAGLAVWFAGLREGMRGGHGSRRPMSWRTVLRLTRGGRPPIV</sequence>
<protein>
    <submittedName>
        <fullName evidence="1">Uncharacterized protein</fullName>
    </submittedName>
</protein>
<proteinExistence type="predicted"/>
<organism evidence="1 2">
    <name type="scientific">Nonomuraea cavernae</name>
    <dbReference type="NCBI Taxonomy" id="2045107"/>
    <lineage>
        <taxon>Bacteria</taxon>
        <taxon>Bacillati</taxon>
        <taxon>Actinomycetota</taxon>
        <taxon>Actinomycetes</taxon>
        <taxon>Streptosporangiales</taxon>
        <taxon>Streptosporangiaceae</taxon>
        <taxon>Nonomuraea</taxon>
    </lineage>
</organism>
<dbReference type="Proteomes" id="UP000646523">
    <property type="component" value="Unassembled WGS sequence"/>
</dbReference>
<keyword evidence="2" id="KW-1185">Reference proteome</keyword>
<name>A0A917YPW3_9ACTN</name>
<accession>A0A917YPW3</accession>